<reference evidence="2" key="1">
    <citation type="submission" date="2020-12" db="EMBL/GenBank/DDBJ databases">
        <title>Metabolic potential, ecology and presence of endohyphal bacteria is reflected in genomic diversity of Mucoromycotina.</title>
        <authorList>
            <person name="Muszewska A."/>
            <person name="Okrasinska A."/>
            <person name="Steczkiewicz K."/>
            <person name="Drgas O."/>
            <person name="Orlowska M."/>
            <person name="Perlinska-Lenart U."/>
            <person name="Aleksandrzak-Piekarczyk T."/>
            <person name="Szatraj K."/>
            <person name="Zielenkiewicz U."/>
            <person name="Pilsyk S."/>
            <person name="Malc E."/>
            <person name="Mieczkowski P."/>
            <person name="Kruszewska J.S."/>
            <person name="Biernat P."/>
            <person name="Pawlowska J."/>
        </authorList>
    </citation>
    <scope>NUCLEOTIDE SEQUENCE</scope>
    <source>
        <strain evidence="2">WA0000067209</strain>
    </source>
</reference>
<evidence type="ECO:0000313" key="3">
    <source>
        <dbReference type="Proteomes" id="UP000654370"/>
    </source>
</evidence>
<protein>
    <submittedName>
        <fullName evidence="2">Uncharacterized protein</fullName>
    </submittedName>
</protein>
<feature type="region of interest" description="Disordered" evidence="1">
    <location>
        <begin position="582"/>
        <end position="626"/>
    </location>
</feature>
<dbReference type="InterPro" id="IPR045668">
    <property type="entry name" value="FHIP_KELAA_motif"/>
</dbReference>
<dbReference type="Pfam" id="PF10257">
    <property type="entry name" value="RAI16-like"/>
    <property type="match status" value="1"/>
</dbReference>
<dbReference type="AlphaFoldDB" id="A0A8H7Q6N9"/>
<dbReference type="Pfam" id="PF19311">
    <property type="entry name" value="KELAA"/>
    <property type="match status" value="1"/>
</dbReference>
<dbReference type="PANTHER" id="PTHR21705:SF11">
    <property type="entry name" value="FHIP FAMILY PROTEIN CG3558"/>
    <property type="match status" value="1"/>
</dbReference>
<name>A0A8H7Q6N9_MORIS</name>
<evidence type="ECO:0000256" key="1">
    <source>
        <dbReference type="SAM" id="MobiDB-lite"/>
    </source>
</evidence>
<dbReference type="PANTHER" id="PTHR21705">
    <property type="entry name" value="RAI16 PROTEIN-RELATED"/>
    <property type="match status" value="1"/>
</dbReference>
<feature type="compositionally biased region" description="Polar residues" evidence="1">
    <location>
        <begin position="612"/>
        <end position="626"/>
    </location>
</feature>
<dbReference type="Proteomes" id="UP000654370">
    <property type="component" value="Unassembled WGS sequence"/>
</dbReference>
<dbReference type="OrthoDB" id="5350595at2759"/>
<evidence type="ECO:0000313" key="2">
    <source>
        <dbReference type="EMBL" id="KAG2186253.1"/>
    </source>
</evidence>
<feature type="compositionally biased region" description="Low complexity" evidence="1">
    <location>
        <begin position="587"/>
        <end position="599"/>
    </location>
</feature>
<sequence>MFLTKLLQGSRSPKAEPSTQLRSAWRCIVQYYESTQDPLNDLMSSTGIPSKLQKIASLLCQEEADETFSGCFQFIFENRILEELAEFAKADVGETPYGMRTQCLRFFATFVTHVPAGELHTRSLCVPLQKLIQSSHRVISHHYDQLADKRIEKRELMAVRRGAISEVSLELVALLRAVISRLRDSKALMDVLFERGWCSGLGEKVWKEKTSQDNRIHMRSLSTQEKLAWNVFIQPRFTMFSMLLDFINTPGETSEIAREAVLFALRLVDNDPEFLCYIVEYSGFAEILVFTLADRLAMIFSATLGDISMFSWAPNCKLAFMAPVTCSLQSSVPQIFSNTNIYPSLNAPCSGKRRRRHYCTFDLQFWKLLSTQNNQEAITDEFFALWEYLNDIMRQTSPILSASIGYHLYHQFWQPVLCSTLSSAKSEITRISTVRITEMVRSLKDRNLQHLFMVFLLGENGGGLLDHLPETQSKKVAKKVNGEGTNCHPSVLDPCESRITLRQLLINRIIDEDEALSLATMHLFDTILETHNQFVIHNLLLRNYGVDRDDIAKKDASNDNGHKEKRSAWLVGSLLPCEKQVERRDSTSSIRRSSFSNDRASNENRRMIVTSPIPSVSSKANSSNCDNSLDASSVLSDATTMVDCDEIYYIEALEKWNYSRLTNAFWNDDHQLFKQTERQKGDTATVHPAYEGSFLAALFDAADKVCEIGIAKSLMLTRLLAKVANISDERIDWIMCNWSNIPNDDDESSYDEYEKNCEESSYERRTLLAVMEKVTFDALKRARTIPQFETKLRAARNGCKSTTDLFHIGQNLTENARSDGGIYKSLSRRTSFTQLLFSTVNSPPSTPSPSECPLPPSPTSAFFQYPPTRPNSTPVTLTNPFAKLPEFLTGYIILQEFCKEIAAIAMVKYIVPYEINALRNQNRQDVDINCVHPLEMNGAHS</sequence>
<comment type="caution">
    <text evidence="2">The sequence shown here is derived from an EMBL/GenBank/DDBJ whole genome shotgun (WGS) entry which is preliminary data.</text>
</comment>
<proteinExistence type="predicted"/>
<organism evidence="2 3">
    <name type="scientific">Mortierella isabellina</name>
    <name type="common">Filamentous fungus</name>
    <name type="synonym">Umbelopsis isabellina</name>
    <dbReference type="NCBI Taxonomy" id="91625"/>
    <lineage>
        <taxon>Eukaryota</taxon>
        <taxon>Fungi</taxon>
        <taxon>Fungi incertae sedis</taxon>
        <taxon>Mucoromycota</taxon>
        <taxon>Mucoromycotina</taxon>
        <taxon>Umbelopsidomycetes</taxon>
        <taxon>Umbelopsidales</taxon>
        <taxon>Umbelopsidaceae</taxon>
        <taxon>Umbelopsis</taxon>
    </lineage>
</organism>
<dbReference type="EMBL" id="JAEPQZ010000001">
    <property type="protein sequence ID" value="KAG2186253.1"/>
    <property type="molecule type" value="Genomic_DNA"/>
</dbReference>
<gene>
    <name evidence="2" type="ORF">INT43_002691</name>
</gene>
<keyword evidence="3" id="KW-1185">Reference proteome</keyword>
<accession>A0A8H7Q6N9</accession>
<dbReference type="InterPro" id="IPR019384">
    <property type="entry name" value="FHIP"/>
</dbReference>